<organism evidence="3 4">
    <name type="scientific">Pomacea canaliculata</name>
    <name type="common">Golden apple snail</name>
    <dbReference type="NCBI Taxonomy" id="400727"/>
    <lineage>
        <taxon>Eukaryota</taxon>
        <taxon>Metazoa</taxon>
        <taxon>Spiralia</taxon>
        <taxon>Lophotrochozoa</taxon>
        <taxon>Mollusca</taxon>
        <taxon>Gastropoda</taxon>
        <taxon>Caenogastropoda</taxon>
        <taxon>Architaenioglossa</taxon>
        <taxon>Ampullarioidea</taxon>
        <taxon>Ampullariidae</taxon>
        <taxon>Pomacea</taxon>
    </lineage>
</organism>
<evidence type="ECO:0000256" key="2">
    <source>
        <dbReference type="SAM" id="Phobius"/>
    </source>
</evidence>
<feature type="transmembrane region" description="Helical" evidence="2">
    <location>
        <begin position="229"/>
        <end position="254"/>
    </location>
</feature>
<dbReference type="Proteomes" id="UP000245119">
    <property type="component" value="Linkage Group LG8"/>
</dbReference>
<evidence type="ECO:0000256" key="1">
    <source>
        <dbReference type="SAM" id="MobiDB-lite"/>
    </source>
</evidence>
<proteinExistence type="predicted"/>
<feature type="region of interest" description="Disordered" evidence="1">
    <location>
        <begin position="395"/>
        <end position="440"/>
    </location>
</feature>
<comment type="caution">
    <text evidence="3">The sequence shown here is derived from an EMBL/GenBank/DDBJ whole genome shotgun (WGS) entry which is preliminary data.</text>
</comment>
<keyword evidence="2" id="KW-1133">Transmembrane helix</keyword>
<reference evidence="3 4" key="1">
    <citation type="submission" date="2018-04" db="EMBL/GenBank/DDBJ databases">
        <title>The genome of golden apple snail Pomacea canaliculata provides insight into stress tolerance and invasive adaptation.</title>
        <authorList>
            <person name="Liu C."/>
            <person name="Liu B."/>
            <person name="Ren Y."/>
            <person name="Zhang Y."/>
            <person name="Wang H."/>
            <person name="Li S."/>
            <person name="Jiang F."/>
            <person name="Yin L."/>
            <person name="Zhang G."/>
            <person name="Qian W."/>
            <person name="Fan W."/>
        </authorList>
    </citation>
    <scope>NUCLEOTIDE SEQUENCE [LARGE SCALE GENOMIC DNA]</scope>
    <source>
        <strain evidence="3">SZHN2017</strain>
        <tissue evidence="3">Muscle</tissue>
    </source>
</reference>
<sequence>MSGHVAGKAVPVLWSRNGLITCPETQSSMVVVEEGFYQHSTNACDDHCRPQMTGGQNVTCSFRNGTCVQGLSSRDLAAIYDLCWPSALPCNLTNANLSSSLVVRYSCMTGELHVQDNSVLLSFHSASLRATSDVITECFVQSDSSSSSLNLHITGLNFPPLVDRGGGDDLSQSNDIVVQVDSESWHLPASLYPLWRIVSRTSINIEFHMKPSPQKRPVWLSIKEQNPELLMACGVTAVVFILLVAGICCVLYYLRKRRRWSDDRDSQHLVARFDNRSPDGAITISNGTEHPVCCSGEGDVRNNNSSCQLNEMRYSHLPLLRPGSPPSCSSFSSPCHFAPSTKECLPPGSVVSSPIYGNTEVNPDLSNTCSHDSAGYLLPAEVSSVLEKDTADLAKRPLPQSPASGQPSAASGQTWPQNYLSPCDGASSLPHRLPDDSSEYEEIPALGIPITKKY</sequence>
<accession>A0A2T7NY85</accession>
<dbReference type="EMBL" id="PZQS01000008">
    <property type="protein sequence ID" value="PVD26140.1"/>
    <property type="molecule type" value="Genomic_DNA"/>
</dbReference>
<dbReference type="AlphaFoldDB" id="A0A2T7NY85"/>
<feature type="compositionally biased region" description="Low complexity" evidence="1">
    <location>
        <begin position="401"/>
        <end position="413"/>
    </location>
</feature>
<gene>
    <name evidence="3" type="ORF">C0Q70_13808</name>
</gene>
<keyword evidence="4" id="KW-1185">Reference proteome</keyword>
<keyword evidence="2" id="KW-0812">Transmembrane</keyword>
<protein>
    <submittedName>
        <fullName evidence="3">Uncharacterized protein</fullName>
    </submittedName>
</protein>
<evidence type="ECO:0000313" key="4">
    <source>
        <dbReference type="Proteomes" id="UP000245119"/>
    </source>
</evidence>
<name>A0A2T7NY85_POMCA</name>
<keyword evidence="2" id="KW-0472">Membrane</keyword>
<evidence type="ECO:0000313" key="3">
    <source>
        <dbReference type="EMBL" id="PVD26140.1"/>
    </source>
</evidence>